<dbReference type="InterPro" id="IPR040898">
    <property type="entry name" value="CxC6"/>
</dbReference>
<organism evidence="3 4">
    <name type="scientific">Mycena pura</name>
    <dbReference type="NCBI Taxonomy" id="153505"/>
    <lineage>
        <taxon>Eukaryota</taxon>
        <taxon>Fungi</taxon>
        <taxon>Dikarya</taxon>
        <taxon>Basidiomycota</taxon>
        <taxon>Agaricomycotina</taxon>
        <taxon>Agaricomycetes</taxon>
        <taxon>Agaricomycetidae</taxon>
        <taxon>Agaricales</taxon>
        <taxon>Marasmiineae</taxon>
        <taxon>Mycenaceae</taxon>
        <taxon>Mycena</taxon>
    </lineage>
</organism>
<gene>
    <name evidence="3" type="ORF">GGX14DRAFT_637680</name>
</gene>
<dbReference type="Proteomes" id="UP001219525">
    <property type="component" value="Unassembled WGS sequence"/>
</dbReference>
<keyword evidence="4" id="KW-1185">Reference proteome</keyword>
<proteinExistence type="predicted"/>
<dbReference type="Pfam" id="PF18718">
    <property type="entry name" value="CxC5"/>
    <property type="match status" value="1"/>
</dbReference>
<dbReference type="Pfam" id="PF18721">
    <property type="entry name" value="CxC6"/>
    <property type="match status" value="1"/>
</dbReference>
<reference evidence="3" key="1">
    <citation type="submission" date="2023-03" db="EMBL/GenBank/DDBJ databases">
        <title>Massive genome expansion in bonnet fungi (Mycena s.s.) driven by repeated elements and novel gene families across ecological guilds.</title>
        <authorList>
            <consortium name="Lawrence Berkeley National Laboratory"/>
            <person name="Harder C.B."/>
            <person name="Miyauchi S."/>
            <person name="Viragh M."/>
            <person name="Kuo A."/>
            <person name="Thoen E."/>
            <person name="Andreopoulos B."/>
            <person name="Lu D."/>
            <person name="Skrede I."/>
            <person name="Drula E."/>
            <person name="Henrissat B."/>
            <person name="Morin E."/>
            <person name="Kohler A."/>
            <person name="Barry K."/>
            <person name="LaButti K."/>
            <person name="Morin E."/>
            <person name="Salamov A."/>
            <person name="Lipzen A."/>
            <person name="Mereny Z."/>
            <person name="Hegedus B."/>
            <person name="Baldrian P."/>
            <person name="Stursova M."/>
            <person name="Weitz H."/>
            <person name="Taylor A."/>
            <person name="Grigoriev I.V."/>
            <person name="Nagy L.G."/>
            <person name="Martin F."/>
            <person name="Kauserud H."/>
        </authorList>
    </citation>
    <scope>NUCLEOTIDE SEQUENCE</scope>
    <source>
        <strain evidence="3">9144</strain>
    </source>
</reference>
<feature type="domain" description="CxC5 like cysteine cluster associated with KDZ" evidence="1">
    <location>
        <begin position="125"/>
        <end position="238"/>
    </location>
</feature>
<evidence type="ECO:0000259" key="1">
    <source>
        <dbReference type="Pfam" id="PF18718"/>
    </source>
</evidence>
<accession>A0AAD6V9L3</accession>
<evidence type="ECO:0008006" key="5">
    <source>
        <dbReference type="Google" id="ProtNLM"/>
    </source>
</evidence>
<feature type="domain" description="CxC6 like cysteine cluster associated with KDZ" evidence="2">
    <location>
        <begin position="340"/>
        <end position="403"/>
    </location>
</feature>
<evidence type="ECO:0000313" key="4">
    <source>
        <dbReference type="Proteomes" id="UP001219525"/>
    </source>
</evidence>
<name>A0AAD6V9L3_9AGAR</name>
<protein>
    <recommendedName>
        <fullName evidence="5">CxC5 like cysteine cluster associated with KDZ domain-containing protein</fullName>
    </recommendedName>
</protein>
<evidence type="ECO:0000259" key="2">
    <source>
        <dbReference type="Pfam" id="PF18721"/>
    </source>
</evidence>
<sequence length="665" mass="75244">MSYLAALRRDAGVPHLSFTHISTLTRLLSVLKDDILLCQPHFVPTDAPPRFLPPSVQLFVSKAAGIPCESVNPLWDALKDDVWSLCDTKLSPTEEELFRAHGWSLGLSEWVMQTFLHAHNFSPAYLTIYPPAHHCLRPGCPAEGPLKKTEVRQVIVYTQGDGVIPAYAVHLYCRGCNTNYHHNFSVQDGMRTYYGNTPRYLQIGEHQFAERKLVGLWTSLMLVGWVSATNAARVYDMALSEQQERAFAAGGWPFGCTLTTENVWDAFVLLTLLDYNDRTGSYLYVPHVGDQKDRFTEAMRARDREVIAEGQDEIAHCCDKCMRVWTAPDGTQRDIQVVIGDGLSMGHRRCQVPHCTIELASNRHRFCPEHIDLDKICSIVGCHAPVLSGRKSCVDPAHRKIEDLHYERGKAAFTLRDRLQKHRLAHPHDQAASFDENGADDLGDEGDEWFEGIEGAEGFTVHHQDHSGSVGVDDTVPCEAYKALFGGSRTHNEQILVRPCGVIVLRATFYNAEAVSNVLLHAQKTFSVPRAFKPEHFVYDTNCDARQQVLAHPEEWSWFIDVGMSVDVFHFLNKHNVRHTFCQENCSPAMFPELLGADGKGWFFNTSIAEQTNVWLGGYHSICREMLPVKYNFFLDEMIRLRNEMTVAKLEADGYHPRQRVARHL</sequence>
<dbReference type="EMBL" id="JARJCW010000039">
    <property type="protein sequence ID" value="KAJ7206604.1"/>
    <property type="molecule type" value="Genomic_DNA"/>
</dbReference>
<evidence type="ECO:0000313" key="3">
    <source>
        <dbReference type="EMBL" id="KAJ7206604.1"/>
    </source>
</evidence>
<dbReference type="InterPro" id="IPR041539">
    <property type="entry name" value="CxC5"/>
</dbReference>
<comment type="caution">
    <text evidence="3">The sequence shown here is derived from an EMBL/GenBank/DDBJ whole genome shotgun (WGS) entry which is preliminary data.</text>
</comment>
<dbReference type="AlphaFoldDB" id="A0AAD6V9L3"/>